<keyword evidence="1" id="KW-0167">Capsid protein</keyword>
<reference evidence="1 2" key="1">
    <citation type="submission" date="2020-01" db="EMBL/GenBank/DDBJ databases">
        <title>A novel Bacillus sp. from Pasinler.</title>
        <authorList>
            <person name="Adiguzel A."/>
            <person name="Ay H."/>
            <person name="Baltaci M.O."/>
        </authorList>
    </citation>
    <scope>NUCLEOTIDE SEQUENCE [LARGE SCALE GENOMIC DNA]</scope>
    <source>
        <strain evidence="1 2">P1</strain>
    </source>
</reference>
<gene>
    <name evidence="1" type="ORF">GW534_05730</name>
</gene>
<dbReference type="EMBL" id="JAACYS010000018">
    <property type="protein sequence ID" value="NCU17272.1"/>
    <property type="molecule type" value="Genomic_DNA"/>
</dbReference>
<organism evidence="1 2">
    <name type="scientific">Pallidibacillus pasinlerensis</name>
    <dbReference type="NCBI Taxonomy" id="2703818"/>
    <lineage>
        <taxon>Bacteria</taxon>
        <taxon>Bacillati</taxon>
        <taxon>Bacillota</taxon>
        <taxon>Bacilli</taxon>
        <taxon>Bacillales</taxon>
        <taxon>Bacillaceae</taxon>
        <taxon>Pallidibacillus</taxon>
    </lineage>
</organism>
<protein>
    <submittedName>
        <fullName evidence="1">Spore coat protein D</fullName>
    </submittedName>
</protein>
<dbReference type="Proteomes" id="UP000743899">
    <property type="component" value="Unassembled WGS sequence"/>
</dbReference>
<name>A0ABX0A813_9BACI</name>
<accession>A0ABX0A813</accession>
<comment type="caution">
    <text evidence="1">The sequence shown here is derived from an EMBL/GenBank/DDBJ whole genome shotgun (WGS) entry which is preliminary data.</text>
</comment>
<proteinExistence type="predicted"/>
<evidence type="ECO:0000313" key="2">
    <source>
        <dbReference type="Proteomes" id="UP000743899"/>
    </source>
</evidence>
<dbReference type="RefSeq" id="WP_161920106.1">
    <property type="nucleotide sequence ID" value="NZ_JAACYS010000018.1"/>
</dbReference>
<keyword evidence="1" id="KW-0946">Virion</keyword>
<keyword evidence="2" id="KW-1185">Reference proteome</keyword>
<sequence length="64" mass="7980">MFHSRPVYCPPRYHVRNKFVKRVHPVIHPIVHVNRINVIDVPRHIIKPIYRTEVIHHRRRCRWC</sequence>
<evidence type="ECO:0000313" key="1">
    <source>
        <dbReference type="EMBL" id="NCU17272.1"/>
    </source>
</evidence>